<comment type="similarity">
    <text evidence="2">Belongs to the Nudix hydrolase family.</text>
</comment>
<proteinExistence type="inferred from homology"/>
<evidence type="ECO:0000256" key="15">
    <source>
        <dbReference type="ARBA" id="ARBA00041979"/>
    </source>
</evidence>
<dbReference type="Pfam" id="PF00293">
    <property type="entry name" value="NUDIX"/>
    <property type="match status" value="1"/>
</dbReference>
<evidence type="ECO:0000256" key="2">
    <source>
        <dbReference type="ARBA" id="ARBA00005582"/>
    </source>
</evidence>
<evidence type="ECO:0000256" key="3">
    <source>
        <dbReference type="ARBA" id="ARBA00022457"/>
    </source>
</evidence>
<evidence type="ECO:0000256" key="16">
    <source>
        <dbReference type="ARBA" id="ARBA00042798"/>
    </source>
</evidence>
<evidence type="ECO:0000256" key="5">
    <source>
        <dbReference type="ARBA" id="ARBA00022723"/>
    </source>
</evidence>
<keyword evidence="9" id="KW-0234">DNA repair</keyword>
<evidence type="ECO:0000256" key="4">
    <source>
        <dbReference type="ARBA" id="ARBA00022705"/>
    </source>
</evidence>
<dbReference type="GO" id="GO:0046872">
    <property type="term" value="F:metal ion binding"/>
    <property type="evidence" value="ECO:0007669"/>
    <property type="project" value="UniProtKB-KW"/>
</dbReference>
<dbReference type="GO" id="GO:0006260">
    <property type="term" value="P:DNA replication"/>
    <property type="evidence" value="ECO:0007669"/>
    <property type="project" value="UniProtKB-KW"/>
</dbReference>
<evidence type="ECO:0000256" key="14">
    <source>
        <dbReference type="ARBA" id="ARBA00041592"/>
    </source>
</evidence>
<dbReference type="GO" id="GO:0006281">
    <property type="term" value="P:DNA repair"/>
    <property type="evidence" value="ECO:0007669"/>
    <property type="project" value="UniProtKB-KW"/>
</dbReference>
<keyword evidence="4" id="KW-0235">DNA replication</keyword>
<comment type="catalytic activity">
    <reaction evidence="10">
        <text>8-oxo-dGTP + H2O = 8-oxo-dGMP + diphosphate + H(+)</text>
        <dbReference type="Rhea" id="RHEA:31575"/>
        <dbReference type="ChEBI" id="CHEBI:15377"/>
        <dbReference type="ChEBI" id="CHEBI:15378"/>
        <dbReference type="ChEBI" id="CHEBI:33019"/>
        <dbReference type="ChEBI" id="CHEBI:63224"/>
        <dbReference type="ChEBI" id="CHEBI:77896"/>
        <dbReference type="EC" id="3.6.1.55"/>
    </reaction>
</comment>
<dbReference type="RefSeq" id="WP_067662257.1">
    <property type="nucleotide sequence ID" value="NZ_FQXG01000011.1"/>
</dbReference>
<dbReference type="GO" id="GO:0044716">
    <property type="term" value="F:8-oxo-GDP phosphatase activity"/>
    <property type="evidence" value="ECO:0007669"/>
    <property type="project" value="TreeGrafter"/>
</dbReference>
<evidence type="ECO:0000313" key="18">
    <source>
        <dbReference type="EMBL" id="SHI23158.1"/>
    </source>
</evidence>
<dbReference type="GO" id="GO:0035539">
    <property type="term" value="F:8-oxo-7,8-dihydrodeoxyguanosine triphosphate pyrophosphatase activity"/>
    <property type="evidence" value="ECO:0007669"/>
    <property type="project" value="UniProtKB-EC"/>
</dbReference>
<protein>
    <recommendedName>
        <fullName evidence="13">8-oxo-dGTP diphosphatase</fullName>
        <ecNumber evidence="12">3.6.1.55</ecNumber>
    </recommendedName>
    <alternativeName>
        <fullName evidence="16">7,8-dihydro-8-oxoguanine-triphosphatase</fullName>
    </alternativeName>
    <alternativeName>
        <fullName evidence="15">Mutator protein MutT</fullName>
    </alternativeName>
    <alternativeName>
        <fullName evidence="14">dGTP pyrophosphohydrolase</fullName>
    </alternativeName>
</protein>
<evidence type="ECO:0000256" key="6">
    <source>
        <dbReference type="ARBA" id="ARBA00022763"/>
    </source>
</evidence>
<evidence type="ECO:0000313" key="19">
    <source>
        <dbReference type="Proteomes" id="UP000184268"/>
    </source>
</evidence>
<organism evidence="18 19">
    <name type="scientific">Ferrimonas marina</name>
    <dbReference type="NCBI Taxonomy" id="299255"/>
    <lineage>
        <taxon>Bacteria</taxon>
        <taxon>Pseudomonadati</taxon>
        <taxon>Pseudomonadota</taxon>
        <taxon>Gammaproteobacteria</taxon>
        <taxon>Alteromonadales</taxon>
        <taxon>Ferrimonadaceae</taxon>
        <taxon>Ferrimonas</taxon>
    </lineage>
</organism>
<dbReference type="PRINTS" id="PR00502">
    <property type="entry name" value="NUDIXFAMILY"/>
</dbReference>
<dbReference type="InterPro" id="IPR047127">
    <property type="entry name" value="MutT-like"/>
</dbReference>
<evidence type="ECO:0000256" key="13">
    <source>
        <dbReference type="ARBA" id="ARBA00040794"/>
    </source>
</evidence>
<keyword evidence="7" id="KW-0378">Hydrolase</keyword>
<evidence type="ECO:0000256" key="7">
    <source>
        <dbReference type="ARBA" id="ARBA00022801"/>
    </source>
</evidence>
<evidence type="ECO:0000256" key="8">
    <source>
        <dbReference type="ARBA" id="ARBA00022842"/>
    </source>
</evidence>
<comment type="cofactor">
    <cofactor evidence="1">
        <name>Mg(2+)</name>
        <dbReference type="ChEBI" id="CHEBI:18420"/>
    </cofactor>
</comment>
<evidence type="ECO:0000256" key="1">
    <source>
        <dbReference type="ARBA" id="ARBA00001946"/>
    </source>
</evidence>
<comment type="catalytic activity">
    <reaction evidence="11">
        <text>8-oxo-GTP + H2O = 8-oxo-GMP + diphosphate + H(+)</text>
        <dbReference type="Rhea" id="RHEA:67616"/>
        <dbReference type="ChEBI" id="CHEBI:15377"/>
        <dbReference type="ChEBI" id="CHEBI:15378"/>
        <dbReference type="ChEBI" id="CHEBI:33019"/>
        <dbReference type="ChEBI" id="CHEBI:143553"/>
        <dbReference type="ChEBI" id="CHEBI:145694"/>
    </reaction>
</comment>
<dbReference type="CDD" id="cd03425">
    <property type="entry name" value="NUDIX_MutT_NudA_like"/>
    <property type="match status" value="1"/>
</dbReference>
<dbReference type="SUPFAM" id="SSF55811">
    <property type="entry name" value="Nudix"/>
    <property type="match status" value="1"/>
</dbReference>
<dbReference type="AlphaFoldDB" id="A0A1M5ZFX3"/>
<reference evidence="18 19" key="1">
    <citation type="submission" date="2016-11" db="EMBL/GenBank/DDBJ databases">
        <authorList>
            <person name="Jaros S."/>
            <person name="Januszkiewicz K."/>
            <person name="Wedrychowicz H."/>
        </authorList>
    </citation>
    <scope>NUCLEOTIDE SEQUENCE [LARGE SCALE GENOMIC DNA]</scope>
    <source>
        <strain evidence="18 19">DSM 16917</strain>
    </source>
</reference>
<keyword evidence="3" id="KW-0515">Mutator protein</keyword>
<accession>A0A1M5ZFX3</accession>
<dbReference type="InterPro" id="IPR020476">
    <property type="entry name" value="Nudix_hydrolase"/>
</dbReference>
<sequence length="135" mass="14895">MILDVVAALLVADDKVLVARRHPESSQGGLWEFPGGKVEPGESHQAALVREIQEELSVTLSVGPFLATSEHRYPGKTVRLHGYLCHWQPQPIVLTGSHDALAWHTPEQVELASLAPADWPLLAALQRYIDARLDH</sequence>
<keyword evidence="5" id="KW-0479">Metal-binding</keyword>
<dbReference type="OrthoDB" id="9810648at2"/>
<evidence type="ECO:0000256" key="12">
    <source>
        <dbReference type="ARBA" id="ARBA00038905"/>
    </source>
</evidence>
<dbReference type="PANTHER" id="PTHR47707">
    <property type="entry name" value="8-OXO-DGTP DIPHOSPHATASE"/>
    <property type="match status" value="1"/>
</dbReference>
<keyword evidence="19" id="KW-1185">Reference proteome</keyword>
<gene>
    <name evidence="18" type="ORF">SAMN02745129_0260</name>
</gene>
<dbReference type="GO" id="GO:0044715">
    <property type="term" value="F:8-oxo-dGDP phosphatase activity"/>
    <property type="evidence" value="ECO:0007669"/>
    <property type="project" value="TreeGrafter"/>
</dbReference>
<dbReference type="EMBL" id="FQXG01000011">
    <property type="protein sequence ID" value="SHI23158.1"/>
    <property type="molecule type" value="Genomic_DNA"/>
</dbReference>
<feature type="domain" description="Nudix hydrolase" evidence="17">
    <location>
        <begin position="1"/>
        <end position="127"/>
    </location>
</feature>
<dbReference type="GO" id="GO:0008413">
    <property type="term" value="F:8-oxo-7,8-dihydroguanosine triphosphate pyrophosphatase activity"/>
    <property type="evidence" value="ECO:0007669"/>
    <property type="project" value="TreeGrafter"/>
</dbReference>
<dbReference type="PANTHER" id="PTHR47707:SF1">
    <property type="entry name" value="NUDIX HYDROLASE FAMILY PROTEIN"/>
    <property type="match status" value="1"/>
</dbReference>
<evidence type="ECO:0000256" key="9">
    <source>
        <dbReference type="ARBA" id="ARBA00023204"/>
    </source>
</evidence>
<dbReference type="EC" id="3.6.1.55" evidence="12"/>
<dbReference type="Proteomes" id="UP000184268">
    <property type="component" value="Unassembled WGS sequence"/>
</dbReference>
<name>A0A1M5ZFX3_9GAMM</name>
<keyword evidence="8" id="KW-0460">Magnesium</keyword>
<dbReference type="InterPro" id="IPR000086">
    <property type="entry name" value="NUDIX_hydrolase_dom"/>
</dbReference>
<evidence type="ECO:0000256" key="11">
    <source>
        <dbReference type="ARBA" id="ARBA00036904"/>
    </source>
</evidence>
<dbReference type="PROSITE" id="PS51462">
    <property type="entry name" value="NUDIX"/>
    <property type="match status" value="1"/>
</dbReference>
<dbReference type="InterPro" id="IPR015797">
    <property type="entry name" value="NUDIX_hydrolase-like_dom_sf"/>
</dbReference>
<evidence type="ECO:0000256" key="10">
    <source>
        <dbReference type="ARBA" id="ARBA00035861"/>
    </source>
</evidence>
<keyword evidence="6" id="KW-0227">DNA damage</keyword>
<dbReference type="Gene3D" id="3.90.79.10">
    <property type="entry name" value="Nucleoside Triphosphate Pyrophosphohydrolase"/>
    <property type="match status" value="1"/>
</dbReference>
<dbReference type="STRING" id="299255.SAMN02745129_0260"/>
<evidence type="ECO:0000259" key="17">
    <source>
        <dbReference type="PROSITE" id="PS51462"/>
    </source>
</evidence>